<keyword evidence="3" id="KW-1185">Reference proteome</keyword>
<comment type="caution">
    <text evidence="2">The sequence shown here is derived from an EMBL/GenBank/DDBJ whole genome shotgun (WGS) entry which is preliminary data.</text>
</comment>
<evidence type="ECO:0000256" key="1">
    <source>
        <dbReference type="SAM" id="Phobius"/>
    </source>
</evidence>
<dbReference type="SUPFAM" id="SSF69322">
    <property type="entry name" value="Tricorn protease domain 2"/>
    <property type="match status" value="1"/>
</dbReference>
<dbReference type="InterPro" id="IPR015943">
    <property type="entry name" value="WD40/YVTN_repeat-like_dom_sf"/>
</dbReference>
<proteinExistence type="predicted"/>
<gene>
    <name evidence="2" type="ORF">ACFYXI_36525</name>
</gene>
<dbReference type="Proteomes" id="UP001602013">
    <property type="component" value="Unassembled WGS sequence"/>
</dbReference>
<keyword evidence="1" id="KW-1133">Transmembrane helix</keyword>
<keyword evidence="1" id="KW-0812">Transmembrane</keyword>
<dbReference type="RefSeq" id="WP_387417304.1">
    <property type="nucleotide sequence ID" value="NZ_JBIASD010000040.1"/>
</dbReference>
<sequence length="513" mass="52390">MNDITDRLRDATRAVGETIDQVPAFSLSAGRTRSGGASRARRAWLVPLAAAASVTVAVAGGVAVARGGDGGPSQDAATSAGLAAAPTFFAEAGEGGITVRSVNGGAETSRVPNPSGKERFVGIQAAQDNRLFYAVSAEDDCRPRLYRFTLDEEGKIGTFGPLPFAPPEGTRPTSLAVSGDGGKLAYGLMPCRGGEKGRLVVADTATGDSRTWTAKDGVDVSELSMTADGRFVLFAGYVRMELGSSAPVTDEATFTATEAPSPYPMVSRVGEPPAPVIDAIMASPVASEATATAVPSPATAEPSVAPTAEASFVVTEASPVEPGVTGKETTPQVEWCRFPAATILDEPSEASSPAVAPDEDPIEVHAVFKVCPDLSDLRLLDTGAPGDSLEQASSISLSAQAGETSGGMLGAAISPDGSRIVAAFQNMEIDGKTGRQMGGSADLIAYNTADGKAAGVVYHDAGEAAIRLLDLDGTGEHVIVARGDEIGAVDAAGYRALAKTREPSGIFGSRFAW</sequence>
<organism evidence="2 3">
    <name type="scientific">Microtetraspora malaysiensis</name>
    <dbReference type="NCBI Taxonomy" id="161358"/>
    <lineage>
        <taxon>Bacteria</taxon>
        <taxon>Bacillati</taxon>
        <taxon>Actinomycetota</taxon>
        <taxon>Actinomycetes</taxon>
        <taxon>Streptosporangiales</taxon>
        <taxon>Streptosporangiaceae</taxon>
        <taxon>Microtetraspora</taxon>
    </lineage>
</organism>
<protein>
    <submittedName>
        <fullName evidence="2">Uncharacterized protein</fullName>
    </submittedName>
</protein>
<reference evidence="2 3" key="1">
    <citation type="submission" date="2024-10" db="EMBL/GenBank/DDBJ databases">
        <title>The Natural Products Discovery Center: Release of the First 8490 Sequenced Strains for Exploring Actinobacteria Biosynthetic Diversity.</title>
        <authorList>
            <person name="Kalkreuter E."/>
            <person name="Kautsar S.A."/>
            <person name="Yang D."/>
            <person name="Bader C.D."/>
            <person name="Teijaro C.N."/>
            <person name="Fluegel L."/>
            <person name="Davis C.M."/>
            <person name="Simpson J.R."/>
            <person name="Lauterbach L."/>
            <person name="Steele A.D."/>
            <person name="Gui C."/>
            <person name="Meng S."/>
            <person name="Li G."/>
            <person name="Viehrig K."/>
            <person name="Ye F."/>
            <person name="Su P."/>
            <person name="Kiefer A.F."/>
            <person name="Nichols A."/>
            <person name="Cepeda A.J."/>
            <person name="Yan W."/>
            <person name="Fan B."/>
            <person name="Jiang Y."/>
            <person name="Adhikari A."/>
            <person name="Zheng C.-J."/>
            <person name="Schuster L."/>
            <person name="Cowan T.M."/>
            <person name="Smanski M.J."/>
            <person name="Chevrette M.G."/>
            <person name="De Carvalho L.P.S."/>
            <person name="Shen B."/>
        </authorList>
    </citation>
    <scope>NUCLEOTIDE SEQUENCE [LARGE SCALE GENOMIC DNA]</scope>
    <source>
        <strain evidence="2 3">NPDC002173</strain>
    </source>
</reference>
<dbReference type="EMBL" id="JBIASD010000040">
    <property type="protein sequence ID" value="MFF3671107.1"/>
    <property type="molecule type" value="Genomic_DNA"/>
</dbReference>
<feature type="transmembrane region" description="Helical" evidence="1">
    <location>
        <begin position="43"/>
        <end position="65"/>
    </location>
</feature>
<accession>A0ABW6T1F1</accession>
<evidence type="ECO:0000313" key="2">
    <source>
        <dbReference type="EMBL" id="MFF3671107.1"/>
    </source>
</evidence>
<dbReference type="Gene3D" id="2.130.10.10">
    <property type="entry name" value="YVTN repeat-like/Quinoprotein amine dehydrogenase"/>
    <property type="match status" value="1"/>
</dbReference>
<evidence type="ECO:0000313" key="3">
    <source>
        <dbReference type="Proteomes" id="UP001602013"/>
    </source>
</evidence>
<name>A0ABW6T1F1_9ACTN</name>
<keyword evidence="1" id="KW-0472">Membrane</keyword>